<dbReference type="Proteomes" id="UP000176944">
    <property type="component" value="Chromosome"/>
</dbReference>
<evidence type="ECO:0000256" key="1">
    <source>
        <dbReference type="ARBA" id="ARBA00023015"/>
    </source>
</evidence>
<dbReference type="InterPro" id="IPR012318">
    <property type="entry name" value="HTH_CRP"/>
</dbReference>
<evidence type="ECO:0000313" key="5">
    <source>
        <dbReference type="EMBL" id="AOY78708.1"/>
    </source>
</evidence>
<dbReference type="PRINTS" id="PR00034">
    <property type="entry name" value="HTHCRP"/>
</dbReference>
<dbReference type="InterPro" id="IPR036390">
    <property type="entry name" value="WH_DNA-bd_sf"/>
</dbReference>
<reference evidence="6" key="1">
    <citation type="submission" date="2016-10" db="EMBL/GenBank/DDBJ databases">
        <title>Comparative genomics uncovers the prolific and rare metabolic potential of the cyanobacterial genus Moorea.</title>
        <authorList>
            <person name="Leao T."/>
            <person name="Castelao G."/>
            <person name="Korobeynikov A."/>
            <person name="Monroe E.A."/>
            <person name="Podell S."/>
            <person name="Glukhov E."/>
            <person name="Allen E."/>
            <person name="Gerwick W.H."/>
            <person name="Gerwick L."/>
        </authorList>
    </citation>
    <scope>NUCLEOTIDE SEQUENCE [LARGE SCALE GENOMIC DNA]</scope>
    <source>
        <strain evidence="6">JHB</strain>
    </source>
</reference>
<keyword evidence="2" id="KW-0238">DNA-binding</keyword>
<dbReference type="Gene3D" id="2.60.120.10">
    <property type="entry name" value="Jelly Rolls"/>
    <property type="match status" value="1"/>
</dbReference>
<accession>A0A1D9FTJ3</accession>
<organism evidence="5 6">
    <name type="scientific">Moorena producens (strain JHB)</name>
    <dbReference type="NCBI Taxonomy" id="1454205"/>
    <lineage>
        <taxon>Bacteria</taxon>
        <taxon>Bacillati</taxon>
        <taxon>Cyanobacteriota</taxon>
        <taxon>Cyanophyceae</taxon>
        <taxon>Coleofasciculales</taxon>
        <taxon>Coleofasciculaceae</taxon>
        <taxon>Moorena</taxon>
    </lineage>
</organism>
<dbReference type="PROSITE" id="PS51063">
    <property type="entry name" value="HTH_CRP_2"/>
    <property type="match status" value="1"/>
</dbReference>
<dbReference type="Gene3D" id="1.10.10.10">
    <property type="entry name" value="Winged helix-like DNA-binding domain superfamily/Winged helix DNA-binding domain"/>
    <property type="match status" value="1"/>
</dbReference>
<dbReference type="SUPFAM" id="SSF51206">
    <property type="entry name" value="cAMP-binding domain-like"/>
    <property type="match status" value="1"/>
</dbReference>
<dbReference type="SUPFAM" id="SSF46785">
    <property type="entry name" value="Winged helix' DNA-binding domain"/>
    <property type="match status" value="1"/>
</dbReference>
<evidence type="ECO:0000256" key="2">
    <source>
        <dbReference type="ARBA" id="ARBA00023125"/>
    </source>
</evidence>
<dbReference type="InterPro" id="IPR018490">
    <property type="entry name" value="cNMP-bd_dom_sf"/>
</dbReference>
<evidence type="ECO:0000256" key="3">
    <source>
        <dbReference type="ARBA" id="ARBA00023163"/>
    </source>
</evidence>
<proteinExistence type="predicted"/>
<dbReference type="EMBL" id="CP017708">
    <property type="protein sequence ID" value="AOY78708.1"/>
    <property type="molecule type" value="Genomic_DNA"/>
</dbReference>
<feature type="domain" description="HTH crp-type" evidence="4">
    <location>
        <begin position="128"/>
        <end position="201"/>
    </location>
</feature>
<keyword evidence="3" id="KW-0804">Transcription</keyword>
<evidence type="ECO:0000259" key="4">
    <source>
        <dbReference type="PROSITE" id="PS51063"/>
    </source>
</evidence>
<name>A0A1D9FTJ3_MOOP1</name>
<protein>
    <submittedName>
        <fullName evidence="5">Crp/Fnr family transcriptional regulator</fullName>
    </submittedName>
</protein>
<dbReference type="GO" id="GO:0003677">
    <property type="term" value="F:DNA binding"/>
    <property type="evidence" value="ECO:0007669"/>
    <property type="project" value="UniProtKB-KW"/>
</dbReference>
<dbReference type="InterPro" id="IPR014710">
    <property type="entry name" value="RmlC-like_jellyroll"/>
</dbReference>
<dbReference type="CDD" id="cd00092">
    <property type="entry name" value="HTH_CRP"/>
    <property type="match status" value="1"/>
</dbReference>
<dbReference type="InterPro" id="IPR036388">
    <property type="entry name" value="WH-like_DNA-bd_sf"/>
</dbReference>
<dbReference type="AlphaFoldDB" id="A0A1D9FTJ3"/>
<gene>
    <name evidence="5" type="ORF">BJP36_01175</name>
</gene>
<dbReference type="GO" id="GO:0006355">
    <property type="term" value="P:regulation of DNA-templated transcription"/>
    <property type="evidence" value="ECO:0007669"/>
    <property type="project" value="InterPro"/>
</dbReference>
<keyword evidence="1" id="KW-0805">Transcription regulation</keyword>
<dbReference type="Pfam" id="PF13545">
    <property type="entry name" value="HTH_Crp_2"/>
    <property type="match status" value="1"/>
</dbReference>
<dbReference type="SMART" id="SM00419">
    <property type="entry name" value="HTH_CRP"/>
    <property type="match status" value="1"/>
</dbReference>
<evidence type="ECO:0000313" key="6">
    <source>
        <dbReference type="Proteomes" id="UP000176944"/>
    </source>
</evidence>
<sequence length="209" mass="24047">MHQFSRAILERKQQEPKVKRRLHFYARGEQIPLVAQGVWEVDEGRVQLSTLSPEGEEIWLGWAESSAFFGNWFSVLSSYQAMALSDVRLKWYSLAEINNSPYIAQTILPQLVRRMRQTEILLAISGQRRVEVRLQHLLLLLKREVGEPVSEGIRIGMRLTHQDLANGIGTTRVTVTRLLTKFKNEGAITVDSDRHIILKHDSFTNVADW</sequence>